<dbReference type="PANTHER" id="PTHR14379:SF7">
    <property type="entry name" value="ENDONUCLEASE OR GLYCOSYL HYDROLASE-RELATED"/>
    <property type="match status" value="1"/>
</dbReference>
<dbReference type="GeneID" id="104788388"/>
<evidence type="ECO:0000313" key="2">
    <source>
        <dbReference type="Proteomes" id="UP000694864"/>
    </source>
</evidence>
<dbReference type="InterPro" id="IPR021139">
    <property type="entry name" value="NYN"/>
</dbReference>
<dbReference type="InterPro" id="IPR024768">
    <property type="entry name" value="Marf1"/>
</dbReference>
<name>A0ABM0Z9R0_CAMSA</name>
<organism evidence="2 3">
    <name type="scientific">Camelina sativa</name>
    <name type="common">False flax</name>
    <name type="synonym">Myagrum sativum</name>
    <dbReference type="NCBI Taxonomy" id="90675"/>
    <lineage>
        <taxon>Eukaryota</taxon>
        <taxon>Viridiplantae</taxon>
        <taxon>Streptophyta</taxon>
        <taxon>Embryophyta</taxon>
        <taxon>Tracheophyta</taxon>
        <taxon>Spermatophyta</taxon>
        <taxon>Magnoliopsida</taxon>
        <taxon>eudicotyledons</taxon>
        <taxon>Gunneridae</taxon>
        <taxon>Pentapetalae</taxon>
        <taxon>rosids</taxon>
        <taxon>malvids</taxon>
        <taxon>Brassicales</taxon>
        <taxon>Brassicaceae</taxon>
        <taxon>Camelineae</taxon>
        <taxon>Camelina</taxon>
    </lineage>
</organism>
<sequence length="168" mass="18856">MPSVTTETKIGVFWDVEDCKLPDGLEPDSVTWNIKSALQRQGYSLNNVSIRAYGEKHNKSKDEFLLDDIMFLPAGDASGRRKRMVADIDSWALNNPGSNLMVICRCNMDFATYLKDLKARDFHILGAKPENAPRNCSQCRITLDELFTQAWLWESLSSDGGGDPIPRA</sequence>
<dbReference type="Proteomes" id="UP000694864">
    <property type="component" value="Chromosome 5"/>
</dbReference>
<proteinExistence type="predicted"/>
<gene>
    <name evidence="3" type="primary">LOC104788388</name>
</gene>
<dbReference type="CDD" id="cd10910">
    <property type="entry name" value="PIN_limkain_b1_N_like"/>
    <property type="match status" value="1"/>
</dbReference>
<feature type="domain" description="NYN" evidence="1">
    <location>
        <begin position="9"/>
        <end position="139"/>
    </location>
</feature>
<reference evidence="3" key="2">
    <citation type="submission" date="2025-08" db="UniProtKB">
        <authorList>
            <consortium name="RefSeq"/>
        </authorList>
    </citation>
    <scope>IDENTIFICATION</scope>
    <source>
        <tissue evidence="3">Leaf</tissue>
    </source>
</reference>
<evidence type="ECO:0000313" key="3">
    <source>
        <dbReference type="RefSeq" id="XP_010512440.1"/>
    </source>
</evidence>
<keyword evidence="2" id="KW-1185">Reference proteome</keyword>
<dbReference type="Pfam" id="PF01936">
    <property type="entry name" value="NYN"/>
    <property type="match status" value="1"/>
</dbReference>
<dbReference type="PANTHER" id="PTHR14379">
    <property type="entry name" value="LIMKAIN B LKAP"/>
    <property type="match status" value="1"/>
</dbReference>
<accession>A0ABM0Z9R0</accession>
<dbReference type="RefSeq" id="XP_010512440.1">
    <property type="nucleotide sequence ID" value="XM_010514138.2"/>
</dbReference>
<protein>
    <submittedName>
        <fullName evidence="3">Uncharacterized protein LOC104788388</fullName>
    </submittedName>
</protein>
<reference evidence="2" key="1">
    <citation type="journal article" date="2014" name="Nat. Commun.">
        <title>The emerging biofuel crop Camelina sativa retains a highly undifferentiated hexaploid genome structure.</title>
        <authorList>
            <person name="Kagale S."/>
            <person name="Koh C."/>
            <person name="Nixon J."/>
            <person name="Bollina V."/>
            <person name="Clarke W.E."/>
            <person name="Tuteja R."/>
            <person name="Spillane C."/>
            <person name="Robinson S.J."/>
            <person name="Links M.G."/>
            <person name="Clarke C."/>
            <person name="Higgins E.E."/>
            <person name="Huebert T."/>
            <person name="Sharpe A.G."/>
            <person name="Parkin I.A."/>
        </authorList>
    </citation>
    <scope>NUCLEOTIDE SEQUENCE [LARGE SCALE GENOMIC DNA]</scope>
    <source>
        <strain evidence="2">cv. DH55</strain>
    </source>
</reference>
<evidence type="ECO:0000259" key="1">
    <source>
        <dbReference type="Pfam" id="PF01936"/>
    </source>
</evidence>